<evidence type="ECO:0000256" key="1">
    <source>
        <dbReference type="SAM" id="Phobius"/>
    </source>
</evidence>
<protein>
    <recommendedName>
        <fullName evidence="3">Cytochrome c domain-containing protein</fullName>
    </recommendedName>
</protein>
<name>A0AAU8LWJ3_9BACT</name>
<feature type="transmembrane region" description="Helical" evidence="1">
    <location>
        <begin position="45"/>
        <end position="62"/>
    </location>
</feature>
<dbReference type="SUPFAM" id="SSF46626">
    <property type="entry name" value="Cytochrome c"/>
    <property type="match status" value="1"/>
</dbReference>
<reference evidence="2" key="2">
    <citation type="submission" date="2024-06" db="EMBL/GenBank/DDBJ databases">
        <authorList>
            <person name="Plum-Jensen L.E."/>
            <person name="Schramm A."/>
            <person name="Marshall I.P.G."/>
        </authorList>
    </citation>
    <scope>NUCLEOTIDE SEQUENCE</scope>
    <source>
        <strain evidence="2">Rat1</strain>
    </source>
</reference>
<feature type="transmembrane region" description="Helical" evidence="1">
    <location>
        <begin position="82"/>
        <end position="99"/>
    </location>
</feature>
<proteinExistence type="predicted"/>
<dbReference type="EMBL" id="CP159373">
    <property type="protein sequence ID" value="XCN73579.1"/>
    <property type="molecule type" value="Genomic_DNA"/>
</dbReference>
<reference evidence="2" key="1">
    <citation type="journal article" date="2024" name="Syst. Appl. Microbiol.">
        <title>First single-strain enrichments of Electrothrix cable bacteria, description of E. aestuarii sp. nov. and E. rattekaaiensis sp. nov., and proposal of a cable bacteria taxonomy following the rules of the SeqCode.</title>
        <authorList>
            <person name="Plum-Jensen L.E."/>
            <person name="Schramm A."/>
            <person name="Marshall I.P.G."/>
        </authorList>
    </citation>
    <scope>NUCLEOTIDE SEQUENCE</scope>
    <source>
        <strain evidence="2">Rat1</strain>
    </source>
</reference>
<dbReference type="GO" id="GO:0020037">
    <property type="term" value="F:heme binding"/>
    <property type="evidence" value="ECO:0007669"/>
    <property type="project" value="InterPro"/>
</dbReference>
<organism evidence="2">
    <name type="scientific">Candidatus Electrothrix aestuarii</name>
    <dbReference type="NCBI Taxonomy" id="3062594"/>
    <lineage>
        <taxon>Bacteria</taxon>
        <taxon>Pseudomonadati</taxon>
        <taxon>Thermodesulfobacteriota</taxon>
        <taxon>Desulfobulbia</taxon>
        <taxon>Desulfobulbales</taxon>
        <taxon>Desulfobulbaceae</taxon>
        <taxon>Candidatus Electrothrix</taxon>
    </lineage>
</organism>
<dbReference type="Gene3D" id="1.10.760.10">
    <property type="entry name" value="Cytochrome c-like domain"/>
    <property type="match status" value="3"/>
</dbReference>
<dbReference type="GO" id="GO:0009055">
    <property type="term" value="F:electron transfer activity"/>
    <property type="evidence" value="ECO:0007669"/>
    <property type="project" value="InterPro"/>
</dbReference>
<keyword evidence="1" id="KW-0472">Membrane</keyword>
<accession>A0AAU8LWJ3</accession>
<evidence type="ECO:0008006" key="3">
    <source>
        <dbReference type="Google" id="ProtNLM"/>
    </source>
</evidence>
<dbReference type="KEGG" id="eaj:Q3M24_02160"/>
<dbReference type="InterPro" id="IPR036909">
    <property type="entry name" value="Cyt_c-like_dom_sf"/>
</dbReference>
<sequence length="397" mass="44869">MLSQVSSMLVALLLIIAGATLLVMIEMTGQREKGQQERKKKIPRVLAYLFFFLFALVVVFVLNKDGGFNYQGMMAGWEPVHIVLALLVVTFILIKLLLIKLQVQKGFWLLFIGRILFAFIFTLIGVTIGYCLFNSSEARSVAGLQQLLWNPLRVTTGQGGMAKKCSKCHSLERVFLADKNENDWRETVQRMADLDYPNISQGDVEQITSYLIVNQQQRGKKRDHRKNGKNLIARKCVICHDLERVFRAKKTTQEWTKTIDTMVGFLGVSNFLSLQEKNDIIIFLSTRQSSTMKATSISGEEKIARALVARKCSAGCHALDRVLRVQKTPQQWMETVESMEAMSGDPDFLSESEEKMIVEWLLQQKHSSSQEAEAGLDSPEAMHALVSNKCKACHNMP</sequence>
<gene>
    <name evidence="2" type="ORF">Q3M24_02160</name>
</gene>
<feature type="transmembrane region" description="Helical" evidence="1">
    <location>
        <begin position="6"/>
        <end position="25"/>
    </location>
</feature>
<keyword evidence="1" id="KW-1133">Transmembrane helix</keyword>
<evidence type="ECO:0000313" key="2">
    <source>
        <dbReference type="EMBL" id="XCN73579.1"/>
    </source>
</evidence>
<feature type="transmembrane region" description="Helical" evidence="1">
    <location>
        <begin position="106"/>
        <end position="130"/>
    </location>
</feature>
<keyword evidence="1" id="KW-0812">Transmembrane</keyword>
<dbReference type="AlphaFoldDB" id="A0AAU8LWJ3"/>